<organism evidence="4 5">
    <name type="scientific">Clostridium tanneri</name>
    <dbReference type="NCBI Taxonomy" id="3037988"/>
    <lineage>
        <taxon>Bacteria</taxon>
        <taxon>Bacillati</taxon>
        <taxon>Bacillota</taxon>
        <taxon>Clostridia</taxon>
        <taxon>Eubacteriales</taxon>
        <taxon>Clostridiaceae</taxon>
        <taxon>Clostridium</taxon>
    </lineage>
</organism>
<name>A0ABU4JV09_9CLOT</name>
<dbReference type="PANTHER" id="PTHR22550">
    <property type="entry name" value="SPORE GERMINATION PROTEIN"/>
    <property type="match status" value="1"/>
</dbReference>
<dbReference type="RefSeq" id="WP_261670279.1">
    <property type="nucleotide sequence ID" value="NZ_JARUJP010000014.1"/>
</dbReference>
<dbReference type="PANTHER" id="PTHR22550:SF9">
    <property type="entry name" value="STAGE V SPORULATION PROTEIN AF"/>
    <property type="match status" value="1"/>
</dbReference>
<gene>
    <name evidence="4" type="ORF">P8V03_12585</name>
</gene>
<keyword evidence="3" id="KW-0812">Transmembrane</keyword>
<dbReference type="InterPro" id="IPR004995">
    <property type="entry name" value="Spore_Ger"/>
</dbReference>
<reference evidence="4 5" key="1">
    <citation type="submission" date="2023-04" db="EMBL/GenBank/DDBJ databases">
        <title>Clostridium tannerae sp. nov., isolated from the fecal material of an alpaca.</title>
        <authorList>
            <person name="Miller S."/>
            <person name="Hendry M."/>
            <person name="King J."/>
            <person name="Sankaranarayanan K."/>
            <person name="Lawson P.A."/>
        </authorList>
    </citation>
    <scope>NUCLEOTIDE SEQUENCE [LARGE SCALE GENOMIC DNA]</scope>
    <source>
        <strain evidence="4 5">A1-XYC3</strain>
    </source>
</reference>
<proteinExistence type="inferred from homology"/>
<dbReference type="InterPro" id="IPR050768">
    <property type="entry name" value="UPF0353/GerABKA_families"/>
</dbReference>
<keyword evidence="3" id="KW-1133">Transmembrane helix</keyword>
<protein>
    <submittedName>
        <fullName evidence="4">Spore germination protein</fullName>
    </submittedName>
</protein>
<comment type="caution">
    <text evidence="4">The sequence shown here is derived from an EMBL/GenBank/DDBJ whole genome shotgun (WGS) entry which is preliminary data.</text>
</comment>
<accession>A0ABU4JV09</accession>
<keyword evidence="5" id="KW-1185">Reference proteome</keyword>
<evidence type="ECO:0000313" key="5">
    <source>
        <dbReference type="Proteomes" id="UP001281656"/>
    </source>
</evidence>
<dbReference type="EMBL" id="JARUJP010000014">
    <property type="protein sequence ID" value="MDW8801986.1"/>
    <property type="molecule type" value="Genomic_DNA"/>
</dbReference>
<sequence length="475" mass="53916">MILTSSLEENKRILKENLNIGKSFDIVGREFVIGEGRRLSYLVFIDGFAKDDILLRILEELQPVRQENTSSNLIKGLIQSRIGYIEVDTVTDVGKLQSSVLAGALALIIDGEKEAIIIDAREYPVRSPEEPDLEKVTRGSRDGLVETVIFNTALIRRRVRDPKLIFEIKNIGKRSKTDVVIGYIDDLADKNLLKSINEKLDQINVDALIMAEKTLEECMIKKKWYNPLPQAKFTERPDVAAAHLLEGHILILVDTSPSVMILPVTLFHFTQHAEDYYQNPFIGTYIRWIRFIGMLSAFILLPLWLLLVYNRNMLPDYLQFLGPKEPGKIPLFLQFLLLEFGLDLLRISSIHTPNSLSTSLGIIGGLLLSEFAVKVGWFTSETVLYAALAGIGTFATPSVEFAMAIRIFRIFLLILTGLFRNIGFIIGILITFWIIYSTKTFSGTKRYTWPLIPFDSKALSHLLFRKPIPEIRKKD</sequence>
<evidence type="ECO:0000256" key="3">
    <source>
        <dbReference type="SAM" id="Phobius"/>
    </source>
</evidence>
<keyword evidence="2 3" id="KW-0472">Membrane</keyword>
<comment type="similarity">
    <text evidence="1">Belongs to the GerABKA family.</text>
</comment>
<dbReference type="PIRSF" id="PIRSF005690">
    <property type="entry name" value="GerBA"/>
    <property type="match status" value="1"/>
</dbReference>
<dbReference type="Proteomes" id="UP001281656">
    <property type="component" value="Unassembled WGS sequence"/>
</dbReference>
<evidence type="ECO:0000256" key="2">
    <source>
        <dbReference type="ARBA" id="ARBA00023136"/>
    </source>
</evidence>
<evidence type="ECO:0000313" key="4">
    <source>
        <dbReference type="EMBL" id="MDW8801986.1"/>
    </source>
</evidence>
<dbReference type="Pfam" id="PF03323">
    <property type="entry name" value="GerA"/>
    <property type="match status" value="1"/>
</dbReference>
<feature type="transmembrane region" description="Helical" evidence="3">
    <location>
        <begin position="383"/>
        <end position="403"/>
    </location>
</feature>
<feature type="transmembrane region" description="Helical" evidence="3">
    <location>
        <begin position="410"/>
        <end position="435"/>
    </location>
</feature>
<feature type="transmembrane region" description="Helical" evidence="3">
    <location>
        <begin position="288"/>
        <end position="309"/>
    </location>
</feature>
<evidence type="ECO:0000256" key="1">
    <source>
        <dbReference type="ARBA" id="ARBA00005278"/>
    </source>
</evidence>